<feature type="transmembrane region" description="Helical" evidence="1">
    <location>
        <begin position="269"/>
        <end position="291"/>
    </location>
</feature>
<feature type="transmembrane region" description="Helical" evidence="1">
    <location>
        <begin position="303"/>
        <end position="322"/>
    </location>
</feature>
<comment type="caution">
    <text evidence="2">The sequence shown here is derived from an EMBL/GenBank/DDBJ whole genome shotgun (WGS) entry which is preliminary data.</text>
</comment>
<feature type="transmembrane region" description="Helical" evidence="1">
    <location>
        <begin position="328"/>
        <end position="344"/>
    </location>
</feature>
<evidence type="ECO:0000313" key="3">
    <source>
        <dbReference type="Proteomes" id="UP000230719"/>
    </source>
</evidence>
<gene>
    <name evidence="2" type="ORF">CI114_10210</name>
</gene>
<organism evidence="2 3">
    <name type="scientific">Fusobacterium animalis</name>
    <dbReference type="NCBI Taxonomy" id="76859"/>
    <lineage>
        <taxon>Bacteria</taxon>
        <taxon>Fusobacteriati</taxon>
        <taxon>Fusobacteriota</taxon>
        <taxon>Fusobacteriia</taxon>
        <taxon>Fusobacteriales</taxon>
        <taxon>Fusobacteriaceae</taxon>
        <taxon>Fusobacterium</taxon>
    </lineage>
</organism>
<feature type="transmembrane region" description="Helical" evidence="1">
    <location>
        <begin position="356"/>
        <end position="379"/>
    </location>
</feature>
<feature type="transmembrane region" description="Helical" evidence="1">
    <location>
        <begin position="203"/>
        <end position="225"/>
    </location>
</feature>
<keyword evidence="1" id="KW-0812">Transmembrane</keyword>
<dbReference type="Proteomes" id="UP000230719">
    <property type="component" value="Unassembled WGS sequence"/>
</dbReference>
<dbReference type="RefSeq" id="WP_158411008.1">
    <property type="nucleotide sequence ID" value="NZ_CP056023.1"/>
</dbReference>
<accession>A0A2G9F784</accession>
<keyword evidence="1" id="KW-0472">Membrane</keyword>
<reference evidence="2 3" key="1">
    <citation type="submission" date="2017-08" db="EMBL/GenBank/DDBJ databases">
        <title>Analysis of Fusobacterium persistence and antibiotic response in human colorectal.</title>
        <authorList>
            <person name="Bullman S."/>
        </authorList>
    </citation>
    <scope>NUCLEOTIDE SEQUENCE [LARGE SCALE GENOMIC DNA]</scope>
    <source>
        <strain evidence="2 3">P2_CP</strain>
    </source>
</reference>
<proteinExistence type="predicted"/>
<feature type="transmembrane region" description="Helical" evidence="1">
    <location>
        <begin position="245"/>
        <end position="263"/>
    </location>
</feature>
<keyword evidence="1" id="KW-1133">Transmembrane helix</keyword>
<protein>
    <submittedName>
        <fullName evidence="2">Uncharacterized protein</fullName>
    </submittedName>
</protein>
<evidence type="ECO:0000313" key="2">
    <source>
        <dbReference type="EMBL" id="PIM88935.1"/>
    </source>
</evidence>
<dbReference type="EMBL" id="NPND01000041">
    <property type="protein sequence ID" value="PIM88935.1"/>
    <property type="molecule type" value="Genomic_DNA"/>
</dbReference>
<evidence type="ECO:0000256" key="1">
    <source>
        <dbReference type="SAM" id="Phobius"/>
    </source>
</evidence>
<dbReference type="AlphaFoldDB" id="A0A2G9F784"/>
<sequence>MRKKFFIHIILLSLTIFFLTKIPKYENTLLQLNENTKIARDYPTFNDDTALFYLKSTNLKYIIYVKGLKKLDNIWVGNAYSYKEACEKNSGFKWLEDDSKRFNPEYNRKQKEIEYNKNVGYFIIDDKKEIYGLSEEETKKILNISSLNLKNPEKYINKNGERLRLTKLNQDLFGEIFNISISYESDKFEKGNPETTPQLNKVIFTRNIIIVYLGINLILCFIFLFEKNIKNIEKYVKIKEKRIWFLYKLDFLILFVYCFLSLFSKLNKVIGLNIFVFYYIVIKNFLFYYYYLKLRKEKFRKLIVINYFILILILVSEIFIKSFKVNSIFYYLIYLFSILYFPILSLRKKGNLKSIVLINSLYLVTQLIYLAIVFLWLYIKF</sequence>
<name>A0A2G9F784_9FUSO</name>